<feature type="region of interest" description="Disordered" evidence="1">
    <location>
        <begin position="512"/>
        <end position="561"/>
    </location>
</feature>
<dbReference type="AlphaFoldDB" id="A0A060T9K0"/>
<name>A0A060T9K0_BLAAD</name>
<accession>A0A060T9K0</accession>
<feature type="signal peptide" evidence="2">
    <location>
        <begin position="1"/>
        <end position="17"/>
    </location>
</feature>
<protein>
    <submittedName>
        <fullName evidence="3">ARAD1C45364p</fullName>
    </submittedName>
</protein>
<dbReference type="EMBL" id="HG937693">
    <property type="protein sequence ID" value="CDP35871.1"/>
    <property type="molecule type" value="Genomic_DNA"/>
</dbReference>
<gene>
    <name evidence="3" type="ORF">GNLVRS02_ARAD1C45364g</name>
</gene>
<evidence type="ECO:0000256" key="2">
    <source>
        <dbReference type="SAM" id="SignalP"/>
    </source>
</evidence>
<feature type="compositionally biased region" description="Basic and acidic residues" evidence="1">
    <location>
        <begin position="544"/>
        <end position="561"/>
    </location>
</feature>
<sequence length="628" mass="70652">MLFAITLVAILARLALAEYEPMANVWSSYYAVPGALLNHHDLNAMGLTSYLNNSKALDMQKLGRSFTLDATSNPSPLLVPNNSSLMFLFNTSSPLTPYADPESVFSDVFFHASLPLGLPRYHYLVDAVLLVPKKDVEFANATSIVTASQWLSDTGFDRSNIPLFQGMLEPNKPIVMFVFRGERSLHDFASPRDMSSNRLESMSFHAARSKITDALLSSSSEVARAVIASNGNFFDNFARIWINTFDSNTLFYSLFCQVNSKVTELNYCLKIGDGDATISLISTNPYDPVAPLAKRQFYGEDYPDSEDTNEHSEIPEATSDYQSECSESTCDSECDVSCYEACESDCTCQTDFDAGDKCSDNDCDVNSSDPEGDCGEEMNKVARAKASLHYAMGLIHDLLHHHHHHHPHHHEDENEEECEGDELVNTMALGIQEVNSKLEEFDVSQNLDIQPGIARLEPKALRDRFPEKFKSAGSSVRAQGLRNRIEHNFHRLPHPRPVKRAGRYLRTRVIRTRKEENKEPDEAPAPYVEENIHADPDAIDSSLESDRWGETTTRRGPLEKRQYHHQNVIQYWQQEPQRKPIQLIEKRGLRSLPSKSPEQGSSQDSNCTDLTWKGVFLHSLFGEPAAFC</sequence>
<proteinExistence type="predicted"/>
<keyword evidence="2" id="KW-0732">Signal</keyword>
<feature type="compositionally biased region" description="Basic and acidic residues" evidence="1">
    <location>
        <begin position="512"/>
        <end position="521"/>
    </location>
</feature>
<reference evidence="3" key="2">
    <citation type="submission" date="2014-06" db="EMBL/GenBank/DDBJ databases">
        <title>The complete genome of Blastobotrys (Arxula) adeninivorans LS3 - a yeast of biotechnological interest.</title>
        <authorList>
            <person name="Kunze G."/>
            <person name="Gaillardin C."/>
            <person name="Czernicka M."/>
            <person name="Durrens P."/>
            <person name="Martin T."/>
            <person name="Boer E."/>
            <person name="Gabaldon T."/>
            <person name="Cruz J."/>
            <person name="Talla E."/>
            <person name="Marck C."/>
            <person name="Goffeau A."/>
            <person name="Barbe V."/>
            <person name="Baret P."/>
            <person name="Baronian K."/>
            <person name="Beier S."/>
            <person name="Bleykasten C."/>
            <person name="Bode R."/>
            <person name="Casaregola S."/>
            <person name="Despons L."/>
            <person name="Fairhead C."/>
            <person name="Giersberg M."/>
            <person name="Gierski P."/>
            <person name="Hahnel U."/>
            <person name="Hartmann A."/>
            <person name="Jankowska D."/>
            <person name="Jubin C."/>
            <person name="Jung P."/>
            <person name="Lafontaine I."/>
            <person name="Leh-Louis V."/>
            <person name="Lemaire M."/>
            <person name="Marcet-Houben M."/>
            <person name="Mascher M."/>
            <person name="Morel G."/>
            <person name="Richard G.-F."/>
            <person name="Riechen J."/>
            <person name="Sacerdot C."/>
            <person name="Sarkar A."/>
            <person name="Savel G."/>
            <person name="Schacherer J."/>
            <person name="Sherman D."/>
            <person name="Straub M.-L."/>
            <person name="Stein N."/>
            <person name="Thierry A."/>
            <person name="Trautwein-Schult A."/>
            <person name="Westhof E."/>
            <person name="Worch S."/>
            <person name="Dujon B."/>
            <person name="Souciet J.-L."/>
            <person name="Wincker P."/>
            <person name="Scholz U."/>
            <person name="Neuveglise N."/>
        </authorList>
    </citation>
    <scope>NUCLEOTIDE SEQUENCE</scope>
    <source>
        <strain evidence="3">LS3</strain>
    </source>
</reference>
<feature type="chain" id="PRO_5001588097" evidence="2">
    <location>
        <begin position="18"/>
        <end position="628"/>
    </location>
</feature>
<evidence type="ECO:0000256" key="1">
    <source>
        <dbReference type="SAM" id="MobiDB-lite"/>
    </source>
</evidence>
<organism evidence="3">
    <name type="scientific">Blastobotrys adeninivorans</name>
    <name type="common">Yeast</name>
    <name type="synonym">Arxula adeninivorans</name>
    <dbReference type="NCBI Taxonomy" id="409370"/>
    <lineage>
        <taxon>Eukaryota</taxon>
        <taxon>Fungi</taxon>
        <taxon>Dikarya</taxon>
        <taxon>Ascomycota</taxon>
        <taxon>Saccharomycotina</taxon>
        <taxon>Dipodascomycetes</taxon>
        <taxon>Dipodascales</taxon>
        <taxon>Trichomonascaceae</taxon>
        <taxon>Blastobotrys</taxon>
    </lineage>
</organism>
<evidence type="ECO:0000313" key="3">
    <source>
        <dbReference type="EMBL" id="CDP35871.1"/>
    </source>
</evidence>
<reference evidence="3" key="1">
    <citation type="submission" date="2014-02" db="EMBL/GenBank/DDBJ databases">
        <authorList>
            <person name="Genoscope - CEA"/>
        </authorList>
    </citation>
    <scope>NUCLEOTIDE SEQUENCE</scope>
    <source>
        <strain evidence="3">LS3</strain>
    </source>
</reference>